<organism evidence="4 5">
    <name type="scientific">Neonectria ditissima</name>
    <dbReference type="NCBI Taxonomy" id="78410"/>
    <lineage>
        <taxon>Eukaryota</taxon>
        <taxon>Fungi</taxon>
        <taxon>Dikarya</taxon>
        <taxon>Ascomycota</taxon>
        <taxon>Pezizomycotina</taxon>
        <taxon>Sordariomycetes</taxon>
        <taxon>Hypocreomycetidae</taxon>
        <taxon>Hypocreales</taxon>
        <taxon>Nectriaceae</taxon>
        <taxon>Neonectria</taxon>
    </lineage>
</organism>
<dbReference type="InterPro" id="IPR053152">
    <property type="entry name" value="Hydrolase_YcaC-like"/>
</dbReference>
<feature type="chain" id="PRO_5006135418" description="Isochorismatase-like domain-containing protein" evidence="2">
    <location>
        <begin position="20"/>
        <end position="237"/>
    </location>
</feature>
<sequence length="237" mass="25564">MSFTKLLTVATVLLASASAFKYGRLDRNKSMVLILDEQVGLFNLVRDLEPIYFKQNILAHAAIAKAFDLPVVMSTSAQTGPNGPLPGEILEMFPDAPLIQRPGEVNAMDNPDVREAIANTNRTQIIIAGILTDICTAFCAFSLREAGYSVWANIEASGTTSDMVRDAANDGMKDAGVHLVSLGAIFGELMRDWRTPPTSISAFTYLDTYNPSIGMLVRGHTAAIQNGTIMPGQTDLP</sequence>
<gene>
    <name evidence="4" type="ORF">AK830_g11058</name>
</gene>
<protein>
    <recommendedName>
        <fullName evidence="3">Isochorismatase-like domain-containing protein</fullName>
    </recommendedName>
</protein>
<evidence type="ECO:0000256" key="1">
    <source>
        <dbReference type="ARBA" id="ARBA00006336"/>
    </source>
</evidence>
<feature type="domain" description="Isochorismatase-like" evidence="3">
    <location>
        <begin position="31"/>
        <end position="181"/>
    </location>
</feature>
<evidence type="ECO:0000259" key="3">
    <source>
        <dbReference type="Pfam" id="PF00857"/>
    </source>
</evidence>
<comment type="caution">
    <text evidence="4">The sequence shown here is derived from an EMBL/GenBank/DDBJ whole genome shotgun (WGS) entry which is preliminary data.</text>
</comment>
<keyword evidence="2" id="KW-0732">Signal</keyword>
<reference evidence="4 5" key="1">
    <citation type="submission" date="2015-09" db="EMBL/GenBank/DDBJ databases">
        <title>Draft genome of a European isolate of the apple canker pathogen Neonectria ditissima.</title>
        <authorList>
            <person name="Gomez-Cortecero A."/>
            <person name="Harrison R.J."/>
            <person name="Armitage A.D."/>
        </authorList>
    </citation>
    <scope>NUCLEOTIDE SEQUENCE [LARGE SCALE GENOMIC DNA]</scope>
    <source>
        <strain evidence="4 5">R09/05</strain>
    </source>
</reference>
<dbReference type="Pfam" id="PF00857">
    <property type="entry name" value="Isochorismatase"/>
    <property type="match status" value="1"/>
</dbReference>
<dbReference type="InterPro" id="IPR036380">
    <property type="entry name" value="Isochorismatase-like_sf"/>
</dbReference>
<evidence type="ECO:0000256" key="2">
    <source>
        <dbReference type="SAM" id="SignalP"/>
    </source>
</evidence>
<dbReference type="Proteomes" id="UP000050424">
    <property type="component" value="Unassembled WGS sequence"/>
</dbReference>
<keyword evidence="5" id="KW-1185">Reference proteome</keyword>
<dbReference type="AlphaFoldDB" id="A0A0P7B5T2"/>
<evidence type="ECO:0000313" key="5">
    <source>
        <dbReference type="Proteomes" id="UP000050424"/>
    </source>
</evidence>
<dbReference type="SUPFAM" id="SSF52499">
    <property type="entry name" value="Isochorismatase-like hydrolases"/>
    <property type="match status" value="1"/>
</dbReference>
<dbReference type="PANTHER" id="PTHR43559">
    <property type="entry name" value="HYDROLASE YCAC-RELATED"/>
    <property type="match status" value="1"/>
</dbReference>
<dbReference type="Gene3D" id="3.40.50.850">
    <property type="entry name" value="Isochorismatase-like"/>
    <property type="match status" value="1"/>
</dbReference>
<proteinExistence type="inferred from homology"/>
<feature type="signal peptide" evidence="2">
    <location>
        <begin position="1"/>
        <end position="19"/>
    </location>
</feature>
<comment type="similarity">
    <text evidence="1">Belongs to the isochorismatase family.</text>
</comment>
<accession>A0A0P7B5T2</accession>
<name>A0A0P7B5T2_9HYPO</name>
<evidence type="ECO:0000313" key="4">
    <source>
        <dbReference type="EMBL" id="KPM35504.1"/>
    </source>
</evidence>
<dbReference type="PANTHER" id="PTHR43559:SF3">
    <property type="entry name" value="HYDROLASE YCAC-RELATED"/>
    <property type="match status" value="1"/>
</dbReference>
<dbReference type="InterPro" id="IPR000868">
    <property type="entry name" value="Isochorismatase-like_dom"/>
</dbReference>
<dbReference type="OrthoDB" id="167809at2759"/>
<dbReference type="EMBL" id="LKCW01000248">
    <property type="protein sequence ID" value="KPM35504.1"/>
    <property type="molecule type" value="Genomic_DNA"/>
</dbReference>